<gene>
    <name evidence="4" type="ORF">I3842_12G030800</name>
</gene>
<keyword evidence="1" id="KW-0175">Coiled coil</keyword>
<keyword evidence="3" id="KW-1133">Transmembrane helix</keyword>
<protein>
    <submittedName>
        <fullName evidence="4">Uncharacterized protein</fullName>
    </submittedName>
</protein>
<evidence type="ECO:0000256" key="3">
    <source>
        <dbReference type="SAM" id="Phobius"/>
    </source>
</evidence>
<keyword evidence="3" id="KW-0472">Membrane</keyword>
<dbReference type="AlphaFoldDB" id="A0A922IVU9"/>
<evidence type="ECO:0000313" key="4">
    <source>
        <dbReference type="EMBL" id="KAG6683768.1"/>
    </source>
</evidence>
<accession>A0A922IVU9</accession>
<sequence length="136" mass="15736">MLRIWAIEGRLIDKGGLLALRRLGFLPQRKSSSRAPSPGTSSSASSENDFSSIPFTVSYKADIEVENEIKVVCKRECHLQERKEELQKWKEELQNDRDEFHALVKDINHARMRPCVYWGLTILIFCYWIGSSTITY</sequence>
<feature type="compositionally biased region" description="Low complexity" evidence="2">
    <location>
        <begin position="33"/>
        <end position="50"/>
    </location>
</feature>
<comment type="caution">
    <text evidence="4">The sequence shown here is derived from an EMBL/GenBank/DDBJ whole genome shotgun (WGS) entry which is preliminary data.</text>
</comment>
<dbReference type="EMBL" id="CM031836">
    <property type="protein sequence ID" value="KAG6683768.1"/>
    <property type="molecule type" value="Genomic_DNA"/>
</dbReference>
<organism evidence="4 5">
    <name type="scientific">Carya illinoinensis</name>
    <name type="common">Pecan</name>
    <dbReference type="NCBI Taxonomy" id="32201"/>
    <lineage>
        <taxon>Eukaryota</taxon>
        <taxon>Viridiplantae</taxon>
        <taxon>Streptophyta</taxon>
        <taxon>Embryophyta</taxon>
        <taxon>Tracheophyta</taxon>
        <taxon>Spermatophyta</taxon>
        <taxon>Magnoliopsida</taxon>
        <taxon>eudicotyledons</taxon>
        <taxon>Gunneridae</taxon>
        <taxon>Pentapetalae</taxon>
        <taxon>rosids</taxon>
        <taxon>fabids</taxon>
        <taxon>Fagales</taxon>
        <taxon>Juglandaceae</taxon>
        <taxon>Carya</taxon>
    </lineage>
</organism>
<reference evidence="4" key="1">
    <citation type="submission" date="2021-01" db="EMBL/GenBank/DDBJ databases">
        <authorList>
            <person name="Lovell J.T."/>
            <person name="Bentley N."/>
            <person name="Bhattarai G."/>
            <person name="Jenkins J.W."/>
            <person name="Sreedasyam A."/>
            <person name="Alarcon Y."/>
            <person name="Bock C."/>
            <person name="Boston L."/>
            <person name="Carlson J."/>
            <person name="Cervantes K."/>
            <person name="Clermont K."/>
            <person name="Krom N."/>
            <person name="Kubenka K."/>
            <person name="Mamidi S."/>
            <person name="Mattison C."/>
            <person name="Monteros M."/>
            <person name="Pisani C."/>
            <person name="Plott C."/>
            <person name="Rajasekar S."/>
            <person name="Rhein H.S."/>
            <person name="Rohla C."/>
            <person name="Song M."/>
            <person name="Hilaire R.S."/>
            <person name="Shu S."/>
            <person name="Wells L."/>
            <person name="Wang X."/>
            <person name="Webber J."/>
            <person name="Heerema R.J."/>
            <person name="Klein P."/>
            <person name="Conner P."/>
            <person name="Grauke L."/>
            <person name="Grimwood J."/>
            <person name="Schmutz J."/>
            <person name="Randall J.J."/>
        </authorList>
    </citation>
    <scope>NUCLEOTIDE SEQUENCE</scope>
    <source>
        <tissue evidence="4">Leaf</tissue>
    </source>
</reference>
<evidence type="ECO:0000313" key="5">
    <source>
        <dbReference type="Proteomes" id="UP000811246"/>
    </source>
</evidence>
<feature type="coiled-coil region" evidence="1">
    <location>
        <begin position="79"/>
        <end position="106"/>
    </location>
</feature>
<keyword evidence="3" id="KW-0812">Transmembrane</keyword>
<dbReference type="Proteomes" id="UP000811246">
    <property type="component" value="Chromosome 12"/>
</dbReference>
<evidence type="ECO:0000256" key="2">
    <source>
        <dbReference type="SAM" id="MobiDB-lite"/>
    </source>
</evidence>
<name>A0A922IVU9_CARIL</name>
<feature type="region of interest" description="Disordered" evidence="2">
    <location>
        <begin position="29"/>
        <end position="50"/>
    </location>
</feature>
<feature type="transmembrane region" description="Helical" evidence="3">
    <location>
        <begin position="115"/>
        <end position="134"/>
    </location>
</feature>
<proteinExistence type="predicted"/>
<evidence type="ECO:0000256" key="1">
    <source>
        <dbReference type="SAM" id="Coils"/>
    </source>
</evidence>